<dbReference type="PANTHER" id="PTHR43807">
    <property type="entry name" value="FI04487P"/>
    <property type="match status" value="1"/>
</dbReference>
<proteinExistence type="predicted"/>
<reference evidence="6" key="1">
    <citation type="submission" date="2021-01" db="EMBL/GenBank/DDBJ databases">
        <authorList>
            <consortium name="Genoscope - CEA"/>
            <person name="William W."/>
        </authorList>
    </citation>
    <scope>NUCLEOTIDE SEQUENCE</scope>
</reference>
<evidence type="ECO:0000256" key="2">
    <source>
        <dbReference type="ARBA" id="ARBA00022576"/>
    </source>
</evidence>
<accession>A0A8S1LIV4</accession>
<dbReference type="AlphaFoldDB" id="A0A8S1LIV4"/>
<keyword evidence="2" id="KW-0032">Aminotransferase</keyword>
<dbReference type="GO" id="GO:0030170">
    <property type="term" value="F:pyridoxal phosphate binding"/>
    <property type="evidence" value="ECO:0007669"/>
    <property type="project" value="InterPro"/>
</dbReference>
<dbReference type="InterPro" id="IPR051326">
    <property type="entry name" value="Kynurenine-oxoglutarate_AT"/>
</dbReference>
<evidence type="ECO:0000313" key="6">
    <source>
        <dbReference type="EMBL" id="CAD8066235.1"/>
    </source>
</evidence>
<dbReference type="OrthoDB" id="2414662at2759"/>
<dbReference type="CDD" id="cd00609">
    <property type="entry name" value="AAT_like"/>
    <property type="match status" value="1"/>
</dbReference>
<keyword evidence="3" id="KW-0808">Transferase</keyword>
<dbReference type="GO" id="GO:0005737">
    <property type="term" value="C:cytoplasm"/>
    <property type="evidence" value="ECO:0007669"/>
    <property type="project" value="TreeGrafter"/>
</dbReference>
<dbReference type="GO" id="GO:0016212">
    <property type="term" value="F:kynurenine-oxoglutarate transaminase activity"/>
    <property type="evidence" value="ECO:0007669"/>
    <property type="project" value="TreeGrafter"/>
</dbReference>
<evidence type="ECO:0000313" key="7">
    <source>
        <dbReference type="Proteomes" id="UP000692954"/>
    </source>
</evidence>
<gene>
    <name evidence="6" type="ORF">PSON_ATCC_30995.1.T0210218</name>
</gene>
<evidence type="ECO:0000256" key="3">
    <source>
        <dbReference type="ARBA" id="ARBA00022679"/>
    </source>
</evidence>
<sequence length="209" mass="24192">MQYVANRMLNYLEPQMYTRFSILANQKGCVNLGQGFPNFPPPQFLREALSQESLTEQLQYTMTSGHPKLLNSIANFFEKRMALKINVDKEIVVSSGAQSVLCCLMQGTLNPHDEVIVFDPAFDLYRPLIEFSGGKHIGVPLKPKIKNTKEMMMKRSLDGQFICSNEDEWEIDYKYLEKVINYKTKLIIINSPMNPIGKQIYYLYLNIYR</sequence>
<evidence type="ECO:0000256" key="1">
    <source>
        <dbReference type="ARBA" id="ARBA00001933"/>
    </source>
</evidence>
<comment type="caution">
    <text evidence="6">The sequence shown here is derived from an EMBL/GenBank/DDBJ whole genome shotgun (WGS) entry which is preliminary data.</text>
</comment>
<organism evidence="6 7">
    <name type="scientific">Paramecium sonneborni</name>
    <dbReference type="NCBI Taxonomy" id="65129"/>
    <lineage>
        <taxon>Eukaryota</taxon>
        <taxon>Sar</taxon>
        <taxon>Alveolata</taxon>
        <taxon>Ciliophora</taxon>
        <taxon>Intramacronucleata</taxon>
        <taxon>Oligohymenophorea</taxon>
        <taxon>Peniculida</taxon>
        <taxon>Parameciidae</taxon>
        <taxon>Paramecium</taxon>
    </lineage>
</organism>
<dbReference type="EMBL" id="CAJJDN010000021">
    <property type="protein sequence ID" value="CAD8066235.1"/>
    <property type="molecule type" value="Genomic_DNA"/>
</dbReference>
<protein>
    <recommendedName>
        <fullName evidence="5">Aminotransferase class I/classII large domain-containing protein</fullName>
    </recommendedName>
</protein>
<feature type="domain" description="Aminotransferase class I/classII large" evidence="5">
    <location>
        <begin position="28"/>
        <end position="198"/>
    </location>
</feature>
<comment type="cofactor">
    <cofactor evidence="1">
        <name>pyridoxal 5'-phosphate</name>
        <dbReference type="ChEBI" id="CHEBI:597326"/>
    </cofactor>
</comment>
<keyword evidence="7" id="KW-1185">Reference proteome</keyword>
<evidence type="ECO:0000259" key="5">
    <source>
        <dbReference type="Pfam" id="PF00155"/>
    </source>
</evidence>
<evidence type="ECO:0000256" key="4">
    <source>
        <dbReference type="ARBA" id="ARBA00022898"/>
    </source>
</evidence>
<dbReference type="InterPro" id="IPR004839">
    <property type="entry name" value="Aminotransferase_I/II_large"/>
</dbReference>
<dbReference type="Proteomes" id="UP000692954">
    <property type="component" value="Unassembled WGS sequence"/>
</dbReference>
<name>A0A8S1LIV4_9CILI</name>
<keyword evidence="4" id="KW-0663">Pyridoxal phosphate</keyword>
<dbReference type="PANTHER" id="PTHR43807:SF20">
    <property type="entry name" value="FI04487P"/>
    <property type="match status" value="1"/>
</dbReference>
<dbReference type="Pfam" id="PF00155">
    <property type="entry name" value="Aminotran_1_2"/>
    <property type="match status" value="1"/>
</dbReference>